<protein>
    <submittedName>
        <fullName evidence="9">ABC transporter permease</fullName>
    </submittedName>
</protein>
<dbReference type="InterPro" id="IPR035906">
    <property type="entry name" value="MetI-like_sf"/>
</dbReference>
<dbReference type="Gene3D" id="1.10.3720.10">
    <property type="entry name" value="MetI-like"/>
    <property type="match status" value="1"/>
</dbReference>
<keyword evidence="5 7" id="KW-1133">Transmembrane helix</keyword>
<dbReference type="CDD" id="cd06261">
    <property type="entry name" value="TM_PBP2"/>
    <property type="match status" value="1"/>
</dbReference>
<reference evidence="9" key="1">
    <citation type="submission" date="2022-11" db="EMBL/GenBank/DDBJ databases">
        <title>Nonomuraea corallina sp. nov., a new species of the genus Nonomuraea isolated from sea side sediment in Thai sea.</title>
        <authorList>
            <person name="Ngamcharungchit C."/>
            <person name="Matsumoto A."/>
            <person name="Suriyachadkun C."/>
            <person name="Panbangred W."/>
            <person name="Inahashi Y."/>
            <person name="Intra B."/>
        </authorList>
    </citation>
    <scope>NUCLEOTIDE SEQUENCE</scope>
    <source>
        <strain evidence="9">MCN248</strain>
    </source>
</reference>
<comment type="subcellular location">
    <subcellularLocation>
        <location evidence="1 7">Cell membrane</location>
        <topology evidence="1 7">Multi-pass membrane protein</topology>
    </subcellularLocation>
</comment>
<dbReference type="Pfam" id="PF00528">
    <property type="entry name" value="BPD_transp_1"/>
    <property type="match status" value="1"/>
</dbReference>
<accession>A0ABT4S8R4</accession>
<feature type="transmembrane region" description="Helical" evidence="7">
    <location>
        <begin position="257"/>
        <end position="277"/>
    </location>
</feature>
<dbReference type="RefSeq" id="WP_270154410.1">
    <property type="nucleotide sequence ID" value="NZ_JAPNNL010000024.1"/>
</dbReference>
<dbReference type="PROSITE" id="PS50928">
    <property type="entry name" value="ABC_TM1"/>
    <property type="match status" value="1"/>
</dbReference>
<dbReference type="PANTHER" id="PTHR30151:SF25">
    <property type="entry name" value="TAURINE TRANSPORT SYSTEM PERMEASE PROTEIN TAUC"/>
    <property type="match status" value="1"/>
</dbReference>
<comment type="similarity">
    <text evidence="7">Belongs to the binding-protein-dependent transport system permease family.</text>
</comment>
<feature type="transmembrane region" description="Helical" evidence="7">
    <location>
        <begin position="223"/>
        <end position="245"/>
    </location>
</feature>
<proteinExistence type="inferred from homology"/>
<feature type="transmembrane region" description="Helical" evidence="7">
    <location>
        <begin position="45"/>
        <end position="66"/>
    </location>
</feature>
<keyword evidence="6 7" id="KW-0472">Membrane</keyword>
<evidence type="ECO:0000313" key="9">
    <source>
        <dbReference type="EMBL" id="MDA0633599.1"/>
    </source>
</evidence>
<evidence type="ECO:0000313" key="10">
    <source>
        <dbReference type="Proteomes" id="UP001144036"/>
    </source>
</evidence>
<keyword evidence="3" id="KW-1003">Cell membrane</keyword>
<dbReference type="EMBL" id="JAPNNL010000024">
    <property type="protein sequence ID" value="MDA0633599.1"/>
    <property type="molecule type" value="Genomic_DNA"/>
</dbReference>
<sequence length="286" mass="30280">MSPVTREQDSAAAQDAGDWRTIAPGPAELDPRGYARRRTLLERGLAVLVPVALIGLWQILAGAGVLESNYFPPPTEIAASWADLVANGVYQESVLASLGRIVSGYLLGTLSAVALGLVIGSIRLVRVALEPTISALYTVPKLAILPLLLLIFGLGETSKILLVALTCFFVVLINTIDAVGGVSSRYHDVGRSAGASRWATLRHITLPAALPQTLTGMRIASGLAVIVIVGAEFVAADAGLGFLVWNSWNLGVPEHMYVGIVSISLIGVVFGLVLRGVEWLLTPWNR</sequence>
<feature type="transmembrane region" description="Helical" evidence="7">
    <location>
        <begin position="102"/>
        <end position="122"/>
    </location>
</feature>
<dbReference type="PANTHER" id="PTHR30151">
    <property type="entry name" value="ALKANE SULFONATE ABC TRANSPORTER-RELATED, MEMBRANE SUBUNIT"/>
    <property type="match status" value="1"/>
</dbReference>
<gene>
    <name evidence="9" type="ORF">OUY22_09225</name>
</gene>
<dbReference type="InterPro" id="IPR000515">
    <property type="entry name" value="MetI-like"/>
</dbReference>
<keyword evidence="2 7" id="KW-0813">Transport</keyword>
<evidence type="ECO:0000256" key="6">
    <source>
        <dbReference type="ARBA" id="ARBA00023136"/>
    </source>
</evidence>
<name>A0ABT4S8R4_9ACTN</name>
<keyword evidence="10" id="KW-1185">Reference proteome</keyword>
<feature type="transmembrane region" description="Helical" evidence="7">
    <location>
        <begin position="160"/>
        <end position="182"/>
    </location>
</feature>
<evidence type="ECO:0000256" key="2">
    <source>
        <dbReference type="ARBA" id="ARBA00022448"/>
    </source>
</evidence>
<evidence type="ECO:0000256" key="3">
    <source>
        <dbReference type="ARBA" id="ARBA00022475"/>
    </source>
</evidence>
<feature type="domain" description="ABC transmembrane type-1" evidence="8">
    <location>
        <begin position="90"/>
        <end position="278"/>
    </location>
</feature>
<dbReference type="SUPFAM" id="SSF161098">
    <property type="entry name" value="MetI-like"/>
    <property type="match status" value="1"/>
</dbReference>
<evidence type="ECO:0000256" key="7">
    <source>
        <dbReference type="RuleBase" id="RU363032"/>
    </source>
</evidence>
<comment type="caution">
    <text evidence="9">The sequence shown here is derived from an EMBL/GenBank/DDBJ whole genome shotgun (WGS) entry which is preliminary data.</text>
</comment>
<organism evidence="9 10">
    <name type="scientific">Nonomuraea corallina</name>
    <dbReference type="NCBI Taxonomy" id="2989783"/>
    <lineage>
        <taxon>Bacteria</taxon>
        <taxon>Bacillati</taxon>
        <taxon>Actinomycetota</taxon>
        <taxon>Actinomycetes</taxon>
        <taxon>Streptosporangiales</taxon>
        <taxon>Streptosporangiaceae</taxon>
        <taxon>Nonomuraea</taxon>
    </lineage>
</organism>
<evidence type="ECO:0000256" key="5">
    <source>
        <dbReference type="ARBA" id="ARBA00022989"/>
    </source>
</evidence>
<evidence type="ECO:0000256" key="4">
    <source>
        <dbReference type="ARBA" id="ARBA00022692"/>
    </source>
</evidence>
<evidence type="ECO:0000259" key="8">
    <source>
        <dbReference type="PROSITE" id="PS50928"/>
    </source>
</evidence>
<dbReference type="Proteomes" id="UP001144036">
    <property type="component" value="Unassembled WGS sequence"/>
</dbReference>
<feature type="transmembrane region" description="Helical" evidence="7">
    <location>
        <begin position="134"/>
        <end position="154"/>
    </location>
</feature>
<keyword evidence="4 7" id="KW-0812">Transmembrane</keyword>
<evidence type="ECO:0000256" key="1">
    <source>
        <dbReference type="ARBA" id="ARBA00004651"/>
    </source>
</evidence>